<dbReference type="AlphaFoldDB" id="A0A3B0YIU5"/>
<dbReference type="InterPro" id="IPR043709">
    <property type="entry name" value="DUF5649"/>
</dbReference>
<protein>
    <submittedName>
        <fullName evidence="1">Uncharacterized protein</fullName>
    </submittedName>
</protein>
<organism evidence="1">
    <name type="scientific">hydrothermal vent metagenome</name>
    <dbReference type="NCBI Taxonomy" id="652676"/>
    <lineage>
        <taxon>unclassified sequences</taxon>
        <taxon>metagenomes</taxon>
        <taxon>ecological metagenomes</taxon>
    </lineage>
</organism>
<name>A0A3B0YIU5_9ZZZZ</name>
<gene>
    <name evidence="1" type="ORF">MNBD_GAMMA10-3066</name>
</gene>
<reference evidence="1" key="1">
    <citation type="submission" date="2018-06" db="EMBL/GenBank/DDBJ databases">
        <authorList>
            <person name="Zhirakovskaya E."/>
        </authorList>
    </citation>
    <scope>NUCLEOTIDE SEQUENCE</scope>
</reference>
<sequence length="1095" mass="113485">MNNVLADVTLVDSAGGIQLGGVNTAFVVNSLDVRSTAGDITQANAINTGDIILDAGTSDIVFNTDNNTFSGNLLITDAQNVRIDNTTGTTLDTSSIRNDLVINSGGEIKQTDANSVLRVGGNARLSARDASNVDQNITLSNTSNQFNTVNIVNAANVDLYDSAAAIGIQGDVSGFLTIQSTGRDTANNAIFNTAEINVAGTATFSVLDGESINLGNQANTFIVDPVFNGAINNLTLSDDTALRFENNLTLSGDLAVNAQGITQAENTALDITGQASLNGNADGIRLTGSNDFKNTINLNTRSGDIQNQPADVVISDRNNLELGASSIDGGLNVTAQSVTQTENLTQGNAQGLRVANTAQFTVADGGSLALNNIDNQFTSIRIATATDGAFLDNVTLANRDTLDLQAMNVTNDLNVTSLGGITDSGALVVNGLTQLSGTNITLDNAANDFNNITIGNGEQVTINNLDTLNFTGTSVISDRLDITVENGDISSDAGASIQVANNSALQTLNGEILLDNGLHGFGSVQLNASGNARISDTNGIDIRGSRIGGDLNISAGTGNNASVINDIVNTNGTIDVTGSTTLQSLNGANILLARTGSEHVLRGPVSMTVNGPANAENQLNTVALNNGVATNLQTINTRTLLLTSAGDITDSGAITVSDNAVFSTGGNIDLSTAANETLSNNNIASFSVRAANNVNIGTEGALNLGAVTITGELTVAANGLTTTADLLGSTGIDLNAGSGALLINNNLSTRSGVMNLTADQDITQRNGTSINGPQILLNSRRGSINQNGQIIQSGEPAAVLLPAVDVQAGDAIVMSSAATTQAENDIRYVSNNNQRLTSLNSGTGSISVESSSGAIIDANGNADNFIAQLVNLRAFTGIGSFENSIETRTAELDVVNTGINQGIIDIRNTGDVLLTKLINSGDINFNNDTNVTVDTVVADFSLTGANGSIVNGGNFFFTVESGSVLGVNRGPGVEFLTIPDITADSAQITVIGPFGTFQRLMVLKVRSDLTLVSSFSSLFFLGGEPTTFTDTSDIQLRILDSLNSVSGQQLIEVESLADVNRAIFTDLRNYDTEEIAVRLPRDQIFEDELQDYDVQ</sequence>
<dbReference type="EMBL" id="UOFJ01000318">
    <property type="protein sequence ID" value="VAW68246.1"/>
    <property type="molecule type" value="Genomic_DNA"/>
</dbReference>
<accession>A0A3B0YIU5</accession>
<proteinExistence type="predicted"/>
<evidence type="ECO:0000313" key="1">
    <source>
        <dbReference type="EMBL" id="VAW68246.1"/>
    </source>
</evidence>
<dbReference type="Pfam" id="PF18886">
    <property type="entry name" value="DUF5649"/>
    <property type="match status" value="8"/>
</dbReference>